<dbReference type="InterPro" id="IPR011108">
    <property type="entry name" value="RMMBL"/>
</dbReference>
<dbReference type="HAMAP" id="MF_01491">
    <property type="entry name" value="RNase_J_bact"/>
    <property type="match status" value="1"/>
</dbReference>
<evidence type="ECO:0000256" key="5">
    <source>
        <dbReference type="ARBA" id="ARBA00022759"/>
    </source>
</evidence>
<evidence type="ECO:0000256" key="12">
    <source>
        <dbReference type="ARBA" id="ARBA00048505"/>
    </source>
</evidence>
<dbReference type="Pfam" id="PF00753">
    <property type="entry name" value="Lactamase_B"/>
    <property type="match status" value="1"/>
</dbReference>
<evidence type="ECO:0000256" key="8">
    <source>
        <dbReference type="ARBA" id="ARBA00022839"/>
    </source>
</evidence>
<dbReference type="InterPro" id="IPR004613">
    <property type="entry name" value="RNase_J"/>
</dbReference>
<evidence type="ECO:0000259" key="15">
    <source>
        <dbReference type="SMART" id="SM00849"/>
    </source>
</evidence>
<evidence type="ECO:0000256" key="10">
    <source>
        <dbReference type="ARBA" id="ARBA00034221"/>
    </source>
</evidence>
<keyword evidence="2 13" id="KW-0698">rRNA processing</keyword>
<dbReference type="PANTHER" id="PTHR43694:SF4">
    <property type="entry name" value="RIBONUCLEASE J 2"/>
    <property type="match status" value="1"/>
</dbReference>
<dbReference type="CDD" id="cd07714">
    <property type="entry name" value="RNaseJ_MBL-fold"/>
    <property type="match status" value="1"/>
</dbReference>
<organism evidence="16 17">
    <name type="scientific">Paenibacillus harenae</name>
    <dbReference type="NCBI Taxonomy" id="306543"/>
    <lineage>
        <taxon>Bacteria</taxon>
        <taxon>Bacillati</taxon>
        <taxon>Bacillota</taxon>
        <taxon>Bacilli</taxon>
        <taxon>Bacillales</taxon>
        <taxon>Paenibacillaceae</taxon>
        <taxon>Paenibacillus</taxon>
    </lineage>
</organism>
<dbReference type="InterPro" id="IPR036866">
    <property type="entry name" value="RibonucZ/Hydroxyglut_hydro"/>
</dbReference>
<dbReference type="EMBL" id="JAUSSU010000004">
    <property type="protein sequence ID" value="MDQ0113135.1"/>
    <property type="molecule type" value="Genomic_DNA"/>
</dbReference>
<dbReference type="PANTHER" id="PTHR43694">
    <property type="entry name" value="RIBONUCLEASE J"/>
    <property type="match status" value="1"/>
</dbReference>
<comment type="subcellular location">
    <subcellularLocation>
        <location evidence="13 14">Cytoplasm</location>
    </subcellularLocation>
</comment>
<keyword evidence="6 13" id="KW-0378">Hydrolase</keyword>
<dbReference type="Proteomes" id="UP001229346">
    <property type="component" value="Unassembled WGS sequence"/>
</dbReference>
<dbReference type="Gene3D" id="3.60.15.10">
    <property type="entry name" value="Ribonuclease Z/Hydroxyacylglutathione hydrolase-like"/>
    <property type="match status" value="1"/>
</dbReference>
<dbReference type="GO" id="GO:0016787">
    <property type="term" value="F:hydrolase activity"/>
    <property type="evidence" value="ECO:0007669"/>
    <property type="project" value="UniProtKB-KW"/>
</dbReference>
<dbReference type="Pfam" id="PF22505">
    <property type="entry name" value="RNase_J_b_CASP"/>
    <property type="match status" value="1"/>
</dbReference>
<keyword evidence="7" id="KW-0862">Zinc</keyword>
<proteinExistence type="inferred from homology"/>
<evidence type="ECO:0000256" key="7">
    <source>
        <dbReference type="ARBA" id="ARBA00022833"/>
    </source>
</evidence>
<evidence type="ECO:0000256" key="3">
    <source>
        <dbReference type="ARBA" id="ARBA00022722"/>
    </source>
</evidence>
<dbReference type="InterPro" id="IPR042173">
    <property type="entry name" value="RNase_J_2"/>
</dbReference>
<keyword evidence="9 13" id="KW-0694">RNA-binding</keyword>
<dbReference type="EC" id="3.1.-.-" evidence="13 14"/>
<comment type="function">
    <text evidence="11">Counteracts the endogenous Pycsar antiviral defense system. Phosphodiesterase that enables metal-dependent hydrolysis of host cyclic nucleotide Pycsar defense signals such as cCMP and cUMP.</text>
</comment>
<accession>A0ABT9U0H4</accession>
<dbReference type="PIRSF" id="PIRSF004803">
    <property type="entry name" value="RnjA"/>
    <property type="match status" value="1"/>
</dbReference>
<evidence type="ECO:0000256" key="4">
    <source>
        <dbReference type="ARBA" id="ARBA00022723"/>
    </source>
</evidence>
<evidence type="ECO:0000313" key="17">
    <source>
        <dbReference type="Proteomes" id="UP001229346"/>
    </source>
</evidence>
<keyword evidence="1 13" id="KW-0963">Cytoplasm</keyword>
<dbReference type="InterPro" id="IPR055132">
    <property type="entry name" value="RNase_J_b_CASP"/>
</dbReference>
<dbReference type="NCBIfam" id="TIGR00649">
    <property type="entry name" value="MG423"/>
    <property type="match status" value="1"/>
</dbReference>
<gene>
    <name evidence="13" type="primary">rnj</name>
    <name evidence="16" type="ORF">J2T15_002570</name>
</gene>
<keyword evidence="17" id="KW-1185">Reference proteome</keyword>
<dbReference type="Gene3D" id="3.10.20.580">
    <property type="match status" value="1"/>
</dbReference>
<dbReference type="InterPro" id="IPR041636">
    <property type="entry name" value="RNase_J_C"/>
</dbReference>
<dbReference type="SUPFAM" id="SSF56281">
    <property type="entry name" value="Metallo-hydrolase/oxidoreductase"/>
    <property type="match status" value="1"/>
</dbReference>
<keyword evidence="5 13" id="KW-0255">Endonuclease</keyword>
<comment type="similarity">
    <text evidence="13 14">Belongs to the metallo-beta-lactamase superfamily. RNA-metabolizing metallo-beta-lactamase-like family. Bacterial RNase J subfamily.</text>
</comment>
<keyword evidence="3 13" id="KW-0540">Nuclease</keyword>
<reference evidence="16 17" key="1">
    <citation type="submission" date="2023-07" db="EMBL/GenBank/DDBJ databases">
        <title>Sorghum-associated microbial communities from plants grown in Nebraska, USA.</title>
        <authorList>
            <person name="Schachtman D."/>
        </authorList>
    </citation>
    <scope>NUCLEOTIDE SEQUENCE [LARGE SCALE GENOMIC DNA]</scope>
    <source>
        <strain evidence="16 17">CC482</strain>
    </source>
</reference>
<keyword evidence="8 13" id="KW-0269">Exonuclease</keyword>
<evidence type="ECO:0000256" key="9">
    <source>
        <dbReference type="ARBA" id="ARBA00022884"/>
    </source>
</evidence>
<evidence type="ECO:0000256" key="1">
    <source>
        <dbReference type="ARBA" id="ARBA00022490"/>
    </source>
</evidence>
<dbReference type="Gene3D" id="3.40.50.10710">
    <property type="entry name" value="Metallo-hydrolase/oxidoreductase"/>
    <property type="match status" value="1"/>
</dbReference>
<comment type="cofactor">
    <cofactor evidence="14">
        <name>Zn(2+)</name>
        <dbReference type="ChEBI" id="CHEBI:29105"/>
    </cofactor>
    <text evidence="14">Binds 2 Zn(2+) ions per subunit. It is not clear if Zn(2+) or Mg(2+) is physiologically important.</text>
</comment>
<sequence length="559" mass="61103">MSKKNNQDKLLIFALGGAGEIGKNMYVIQYNNDIIVVDSGLKFPEEDMLGIDIVIPDISYLTENRDKVRAILITHGHEDHIGGLPYVLKNLNVPVYATKLTLGLIEGKLKEAGLLGETKRILITAESEIQFGSIRASFFKTNHSIPDSVGVSLDTPEGTVVHTGDFKFDHTPVNDQFADLQRIAEIGSKGVLALLSDSTNAERPGFTPSESNVGEELEDIFRKSTQRVVVATFASNVHRIQQIINASIATRRKIAVVGRSMVNVVGIASELGYLNIPEGMLIEPEEVNKLAADRVVILCTGSQGEPMSALTRMARSTHRKVDILPGDTVIIAATPIPGNERYVGRTVDELFRLGANVIYGPGSVSGVHVSGHGSQEELKLMLNLIKPKYFIPIHGEYRMQRQHAKLGESIGIDRENIFIIDNGDTVEFQGGVGRKGSKVQAGNVLIDGLGVGDVGNIVLRDRKLLSQDGILVVVVTLSKQDGAILSGPDIISRGFVYVRESEGLLDEANRIVTSTLTKLMNDKVNEWASLKTNVKDALGRFLYEQTRRRPMILPIIMEV</sequence>
<comment type="catalytic activity">
    <reaction evidence="10">
        <text>3',5'-cyclic CMP + H2O = CMP + H(+)</text>
        <dbReference type="Rhea" id="RHEA:72675"/>
        <dbReference type="ChEBI" id="CHEBI:15377"/>
        <dbReference type="ChEBI" id="CHEBI:15378"/>
        <dbReference type="ChEBI" id="CHEBI:58003"/>
        <dbReference type="ChEBI" id="CHEBI:60377"/>
    </reaction>
    <physiologicalReaction direction="left-to-right" evidence="10">
        <dbReference type="Rhea" id="RHEA:72676"/>
    </physiologicalReaction>
</comment>
<protein>
    <recommendedName>
        <fullName evidence="13 14">Ribonuclease J</fullName>
        <shortName evidence="13">RNase J</shortName>
        <ecNumber evidence="13 14">3.1.-.-</ecNumber>
    </recommendedName>
</protein>
<comment type="caution">
    <text evidence="16">The sequence shown here is derived from an EMBL/GenBank/DDBJ whole genome shotgun (WGS) entry which is preliminary data.</text>
</comment>
<comment type="catalytic activity">
    <reaction evidence="12">
        <text>3',5'-cyclic UMP + H2O = UMP + H(+)</text>
        <dbReference type="Rhea" id="RHEA:70575"/>
        <dbReference type="ChEBI" id="CHEBI:15377"/>
        <dbReference type="ChEBI" id="CHEBI:15378"/>
        <dbReference type="ChEBI" id="CHEBI:57865"/>
        <dbReference type="ChEBI" id="CHEBI:184387"/>
    </reaction>
    <physiologicalReaction direction="left-to-right" evidence="12">
        <dbReference type="Rhea" id="RHEA:70576"/>
    </physiologicalReaction>
</comment>
<dbReference type="PROSITE" id="PS01292">
    <property type="entry name" value="UPF0036"/>
    <property type="match status" value="1"/>
</dbReference>
<evidence type="ECO:0000256" key="13">
    <source>
        <dbReference type="HAMAP-Rule" id="MF_01491"/>
    </source>
</evidence>
<dbReference type="Pfam" id="PF17770">
    <property type="entry name" value="RNase_J_C"/>
    <property type="match status" value="1"/>
</dbReference>
<dbReference type="InterPro" id="IPR001279">
    <property type="entry name" value="Metallo-B-lactamas"/>
</dbReference>
<dbReference type="InterPro" id="IPR030854">
    <property type="entry name" value="RNase_J_bac"/>
</dbReference>
<name>A0ABT9U0H4_PAEHA</name>
<comment type="subunit">
    <text evidence="13">Homodimer, may be a subunit of the RNA degradosome.</text>
</comment>
<comment type="function">
    <text evidence="13">An RNase that has 5'-3' exonuclease and possibly endonuclease activity. Involved in maturation of rRNA and in some organisms also mRNA maturation and/or decay.</text>
</comment>
<feature type="domain" description="Metallo-beta-lactamase" evidence="15">
    <location>
        <begin position="22"/>
        <end position="217"/>
    </location>
</feature>
<evidence type="ECO:0000256" key="2">
    <source>
        <dbReference type="ARBA" id="ARBA00022552"/>
    </source>
</evidence>
<dbReference type="Pfam" id="PF07521">
    <property type="entry name" value="RMMBL"/>
    <property type="match status" value="1"/>
</dbReference>
<dbReference type="SMART" id="SM00849">
    <property type="entry name" value="Lactamase_B"/>
    <property type="match status" value="1"/>
</dbReference>
<feature type="binding site" evidence="13">
    <location>
        <begin position="368"/>
        <end position="372"/>
    </location>
    <ligand>
        <name>substrate</name>
    </ligand>
</feature>
<evidence type="ECO:0000256" key="14">
    <source>
        <dbReference type="PIRNR" id="PIRNR004803"/>
    </source>
</evidence>
<evidence type="ECO:0000256" key="6">
    <source>
        <dbReference type="ARBA" id="ARBA00022801"/>
    </source>
</evidence>
<keyword evidence="4 14" id="KW-0479">Metal-binding</keyword>
<evidence type="ECO:0000313" key="16">
    <source>
        <dbReference type="EMBL" id="MDQ0113135.1"/>
    </source>
</evidence>
<dbReference type="RefSeq" id="WP_307204104.1">
    <property type="nucleotide sequence ID" value="NZ_JAUSST010000002.1"/>
</dbReference>
<dbReference type="InterPro" id="IPR001587">
    <property type="entry name" value="RNase_J_CS"/>
</dbReference>
<evidence type="ECO:0000256" key="11">
    <source>
        <dbReference type="ARBA" id="ARBA00034301"/>
    </source>
</evidence>